<organism evidence="6 7">
    <name type="scientific">Tritrichomonas foetus</name>
    <dbReference type="NCBI Taxonomy" id="1144522"/>
    <lineage>
        <taxon>Eukaryota</taxon>
        <taxon>Metamonada</taxon>
        <taxon>Parabasalia</taxon>
        <taxon>Tritrichomonadida</taxon>
        <taxon>Tritrichomonadidae</taxon>
        <taxon>Tritrichomonas</taxon>
    </lineage>
</organism>
<keyword evidence="2 5" id="KW-0812">Transmembrane</keyword>
<dbReference type="VEuPathDB" id="TrichDB:TRFO_04005"/>
<reference evidence="6" key="1">
    <citation type="submission" date="2016-10" db="EMBL/GenBank/DDBJ databases">
        <authorList>
            <person name="Benchimol M."/>
            <person name="Almeida L.G."/>
            <person name="Vasconcelos A.T."/>
            <person name="Perreira-Neves A."/>
            <person name="Rosa I.A."/>
            <person name="Tasca T."/>
            <person name="Bogo M.R."/>
            <person name="de Souza W."/>
        </authorList>
    </citation>
    <scope>NUCLEOTIDE SEQUENCE [LARGE SCALE GENOMIC DNA]</scope>
    <source>
        <strain evidence="6">K</strain>
    </source>
</reference>
<dbReference type="OrthoDB" id="19344at2759"/>
<evidence type="ECO:0000256" key="1">
    <source>
        <dbReference type="ARBA" id="ARBA00004141"/>
    </source>
</evidence>
<feature type="transmembrane region" description="Helical" evidence="5">
    <location>
        <begin position="62"/>
        <end position="84"/>
    </location>
</feature>
<keyword evidence="4 5" id="KW-0472">Membrane</keyword>
<evidence type="ECO:0000313" key="7">
    <source>
        <dbReference type="Proteomes" id="UP000179807"/>
    </source>
</evidence>
<dbReference type="EMBL" id="MLAK01000594">
    <property type="protein sequence ID" value="OHT11072.1"/>
    <property type="molecule type" value="Genomic_DNA"/>
</dbReference>
<evidence type="ECO:0000256" key="4">
    <source>
        <dbReference type="ARBA" id="ARBA00023136"/>
    </source>
</evidence>
<sequence>MDDFSGFDYSWAGFLDYIRCYHIVEPLWIATGACIFVGTAISVVPQLIRIVRLRSSYGISSFFVLVTSMSQFFVVLNVFCLHAADFTGMMQISLTRTLPRQLTFGNLFILWIFYLPIAVMIFVFFDWKERPKRTLEGIQREWKLTIILSSILFAVSLTTFATFIILGFRFGFASSHVIRYGKVIGTISTFITVCQYLPQFITTCKLKDNGSLSLITLAIQAPGGTMNAIFMMVGNNDDWTTYLSTLSSAIQQWLLLILCAYYKLRQRRQKKKNGQLTAGNDQTNSSISTINDKDLVDSQPYEKIN</sequence>
<dbReference type="RefSeq" id="XP_068364208.1">
    <property type="nucleotide sequence ID" value="XM_068491624.1"/>
</dbReference>
<proteinExistence type="predicted"/>
<dbReference type="Proteomes" id="UP000179807">
    <property type="component" value="Unassembled WGS sequence"/>
</dbReference>
<name>A0A1J4KJF4_9EUKA</name>
<accession>A0A1J4KJF4</accession>
<dbReference type="InterPro" id="IPR051415">
    <property type="entry name" value="LAAT-1"/>
</dbReference>
<feature type="transmembrane region" description="Helical" evidence="5">
    <location>
        <begin position="180"/>
        <end position="198"/>
    </location>
</feature>
<keyword evidence="7" id="KW-1185">Reference proteome</keyword>
<gene>
    <name evidence="6" type="ORF">TRFO_04005</name>
</gene>
<feature type="transmembrane region" description="Helical" evidence="5">
    <location>
        <begin position="239"/>
        <end position="262"/>
    </location>
</feature>
<dbReference type="GeneID" id="94826328"/>
<comment type="caution">
    <text evidence="6">The sequence shown here is derived from an EMBL/GenBank/DDBJ whole genome shotgun (WGS) entry which is preliminary data.</text>
</comment>
<keyword evidence="3 5" id="KW-1133">Transmembrane helix</keyword>
<dbReference type="GO" id="GO:0016020">
    <property type="term" value="C:membrane"/>
    <property type="evidence" value="ECO:0007669"/>
    <property type="project" value="UniProtKB-SubCell"/>
</dbReference>
<feature type="transmembrane region" description="Helical" evidence="5">
    <location>
        <begin position="104"/>
        <end position="125"/>
    </location>
</feature>
<feature type="transmembrane region" description="Helical" evidence="5">
    <location>
        <begin position="210"/>
        <end position="233"/>
    </location>
</feature>
<dbReference type="AlphaFoldDB" id="A0A1J4KJF4"/>
<dbReference type="PANTHER" id="PTHR16201:SF11">
    <property type="entry name" value="PQ-LOOP REPEAT-CONTAINING PROTEIN"/>
    <property type="match status" value="1"/>
</dbReference>
<feature type="transmembrane region" description="Helical" evidence="5">
    <location>
        <begin position="146"/>
        <end position="168"/>
    </location>
</feature>
<evidence type="ECO:0000256" key="3">
    <source>
        <dbReference type="ARBA" id="ARBA00022989"/>
    </source>
</evidence>
<dbReference type="SMART" id="SM00679">
    <property type="entry name" value="CTNS"/>
    <property type="match status" value="2"/>
</dbReference>
<dbReference type="Pfam" id="PF04193">
    <property type="entry name" value="PQ-loop"/>
    <property type="match status" value="2"/>
</dbReference>
<dbReference type="Gene3D" id="1.20.1280.290">
    <property type="match status" value="1"/>
</dbReference>
<comment type="subcellular location">
    <subcellularLocation>
        <location evidence="1">Membrane</location>
        <topology evidence="1">Multi-pass membrane protein</topology>
    </subcellularLocation>
</comment>
<protein>
    <submittedName>
        <fullName evidence="6">PQ loop repeat family protein</fullName>
    </submittedName>
</protein>
<dbReference type="PANTHER" id="PTHR16201">
    <property type="entry name" value="SEVEN TRANSMEMBRANE PROTEIN 1-RELATED"/>
    <property type="match status" value="1"/>
</dbReference>
<evidence type="ECO:0000256" key="2">
    <source>
        <dbReference type="ARBA" id="ARBA00022692"/>
    </source>
</evidence>
<evidence type="ECO:0000256" key="5">
    <source>
        <dbReference type="SAM" id="Phobius"/>
    </source>
</evidence>
<feature type="transmembrane region" description="Helical" evidence="5">
    <location>
        <begin position="27"/>
        <end position="50"/>
    </location>
</feature>
<dbReference type="InterPro" id="IPR006603">
    <property type="entry name" value="PQ-loop_rpt"/>
</dbReference>
<evidence type="ECO:0000313" key="6">
    <source>
        <dbReference type="EMBL" id="OHT11072.1"/>
    </source>
</evidence>